<gene>
    <name evidence="9" type="primary">tatA</name>
    <name evidence="10" type="ORF">K4A83_22490</name>
</gene>
<proteinExistence type="inferred from homology"/>
<comment type="function">
    <text evidence="9">Part of the twin-arginine translocation (Tat) system that transports large folded proteins containing a characteristic twin-arginine motif in their signal peptide across membranes. TatA could form the protein-conducting channel of the Tat system.</text>
</comment>
<feature type="transmembrane region" description="Helical" evidence="9">
    <location>
        <begin position="6"/>
        <end position="22"/>
    </location>
</feature>
<keyword evidence="4 9" id="KW-0653">Protein transport</keyword>
<keyword evidence="2 9" id="KW-0813">Transport</keyword>
<evidence type="ECO:0000256" key="3">
    <source>
        <dbReference type="ARBA" id="ARBA00022692"/>
    </source>
</evidence>
<evidence type="ECO:0000313" key="10">
    <source>
        <dbReference type="EMBL" id="MCW6038999.1"/>
    </source>
</evidence>
<keyword evidence="6 9" id="KW-0811">Translocation</keyword>
<evidence type="ECO:0000256" key="9">
    <source>
        <dbReference type="HAMAP-Rule" id="MF_00236"/>
    </source>
</evidence>
<comment type="similarity">
    <text evidence="9">Belongs to the TatA/E family.</text>
</comment>
<evidence type="ECO:0000256" key="2">
    <source>
        <dbReference type="ARBA" id="ARBA00022448"/>
    </source>
</evidence>
<dbReference type="Gene3D" id="1.20.5.3310">
    <property type="match status" value="1"/>
</dbReference>
<keyword evidence="5 9" id="KW-1133">Transmembrane helix</keyword>
<keyword evidence="11" id="KW-1185">Reference proteome</keyword>
<dbReference type="PANTHER" id="PTHR33162">
    <property type="entry name" value="SEC-INDEPENDENT PROTEIN TRANSLOCASE PROTEIN TATA, CHLOROPLASTIC"/>
    <property type="match status" value="1"/>
</dbReference>
<comment type="subcellular location">
    <subcellularLocation>
        <location evidence="9">Cell membrane</location>
        <topology evidence="9">Single-pass membrane protein</topology>
    </subcellularLocation>
    <subcellularLocation>
        <location evidence="1">Membrane</location>
        <topology evidence="1">Single-pass membrane protein</topology>
    </subcellularLocation>
</comment>
<organism evidence="10 11">
    <name type="scientific">Spirulina subsalsa FACHB-351</name>
    <dbReference type="NCBI Taxonomy" id="234711"/>
    <lineage>
        <taxon>Bacteria</taxon>
        <taxon>Bacillati</taxon>
        <taxon>Cyanobacteriota</taxon>
        <taxon>Cyanophyceae</taxon>
        <taxon>Spirulinales</taxon>
        <taxon>Spirulinaceae</taxon>
        <taxon>Spirulina</taxon>
    </lineage>
</organism>
<evidence type="ECO:0000313" key="11">
    <source>
        <dbReference type="Proteomes" id="UP001526426"/>
    </source>
</evidence>
<protein>
    <recommendedName>
        <fullName evidence="9">Sec-independent protein translocase protein TatA</fullName>
    </recommendedName>
</protein>
<dbReference type="HAMAP" id="MF_00236">
    <property type="entry name" value="TatA_E"/>
    <property type="match status" value="1"/>
</dbReference>
<keyword evidence="7 9" id="KW-0472">Membrane</keyword>
<name>A0ABT3LBV5_9CYAN</name>
<evidence type="ECO:0000256" key="5">
    <source>
        <dbReference type="ARBA" id="ARBA00022989"/>
    </source>
</evidence>
<dbReference type="Proteomes" id="UP001526426">
    <property type="component" value="Unassembled WGS sequence"/>
</dbReference>
<evidence type="ECO:0000256" key="7">
    <source>
        <dbReference type="ARBA" id="ARBA00023136"/>
    </source>
</evidence>
<comment type="caution">
    <text evidence="10">The sequence shown here is derived from an EMBL/GenBank/DDBJ whole genome shotgun (WGS) entry which is preliminary data.</text>
</comment>
<evidence type="ECO:0000256" key="8">
    <source>
        <dbReference type="ARBA" id="ARBA00025340"/>
    </source>
</evidence>
<comment type="function">
    <text evidence="8">Part of the twin-arginine translocation (Tat) system that transports large folded proteins containing a characteristic twin-arginine motif in their signal peptide across the thylakoid membrane. Involved in delta pH-dependent protein transport required for chloroplast development, especially thylakoid membrane formation. TATC and TATB mediate precursor recognition, whereas TATA facilitates translocation.</text>
</comment>
<evidence type="ECO:0000256" key="1">
    <source>
        <dbReference type="ARBA" id="ARBA00004167"/>
    </source>
</evidence>
<evidence type="ECO:0000256" key="6">
    <source>
        <dbReference type="ARBA" id="ARBA00023010"/>
    </source>
</evidence>
<dbReference type="InterPro" id="IPR006312">
    <property type="entry name" value="TatA/E"/>
</dbReference>
<dbReference type="InterPro" id="IPR003369">
    <property type="entry name" value="TatA/B/E"/>
</dbReference>
<dbReference type="PANTHER" id="PTHR33162:SF1">
    <property type="entry name" value="SEC-INDEPENDENT PROTEIN TRANSLOCASE PROTEIN TATA, CHLOROPLASTIC"/>
    <property type="match status" value="1"/>
</dbReference>
<dbReference type="Pfam" id="PF02416">
    <property type="entry name" value="TatA_B_E"/>
    <property type="match status" value="1"/>
</dbReference>
<dbReference type="PRINTS" id="PR01506">
    <property type="entry name" value="TATBPROTEIN"/>
</dbReference>
<evidence type="ECO:0000256" key="4">
    <source>
        <dbReference type="ARBA" id="ARBA00022927"/>
    </source>
</evidence>
<comment type="subunit">
    <text evidence="9">Forms a complex with TatC.</text>
</comment>
<sequence length="54" mass="5900">MFGLGWPEVVVIAIAGLLIFGPKKIPEMGAALGKTLRGFREELDSSPKEEEEEL</sequence>
<reference evidence="10 11" key="1">
    <citation type="submission" date="2021-08" db="EMBL/GenBank/DDBJ databases">
        <title>Draft genome sequence of Spirulina subsalsa with high tolerance to salinity and hype-accumulation of phycocyanin.</title>
        <authorList>
            <person name="Pei H."/>
            <person name="Jiang L."/>
        </authorList>
    </citation>
    <scope>NUCLEOTIDE SEQUENCE [LARGE SCALE GENOMIC DNA]</scope>
    <source>
        <strain evidence="10 11">FACHB-351</strain>
    </source>
</reference>
<dbReference type="EMBL" id="JAIHOM010000229">
    <property type="protein sequence ID" value="MCW6038999.1"/>
    <property type="molecule type" value="Genomic_DNA"/>
</dbReference>
<dbReference type="RefSeq" id="WP_265266948.1">
    <property type="nucleotide sequence ID" value="NZ_JAIHOM010000229.1"/>
</dbReference>
<keyword evidence="9" id="KW-1003">Cell membrane</keyword>
<accession>A0ABT3LBV5</accession>
<keyword evidence="3 9" id="KW-0812">Transmembrane</keyword>